<feature type="compositionally biased region" description="Low complexity" evidence="2">
    <location>
        <begin position="13"/>
        <end position="24"/>
    </location>
</feature>
<evidence type="ECO:0000313" key="5">
    <source>
        <dbReference type="Proteomes" id="UP001310890"/>
    </source>
</evidence>
<dbReference type="InterPro" id="IPR013724">
    <property type="entry name" value="GIT_SHD"/>
</dbReference>
<dbReference type="PANTHER" id="PTHR21601:SF0">
    <property type="entry name" value="PROTEIN SPA2-RELATED"/>
    <property type="match status" value="1"/>
</dbReference>
<feature type="compositionally biased region" description="Basic and acidic residues" evidence="2">
    <location>
        <begin position="889"/>
        <end position="902"/>
    </location>
</feature>
<feature type="compositionally biased region" description="Low complexity" evidence="2">
    <location>
        <begin position="907"/>
        <end position="918"/>
    </location>
</feature>
<gene>
    <name evidence="4" type="ORF">LTR62_001404</name>
</gene>
<feature type="compositionally biased region" description="Pro residues" evidence="2">
    <location>
        <begin position="919"/>
        <end position="928"/>
    </location>
</feature>
<accession>A0AAN7T923</accession>
<feature type="domain" description="GIT Spa2 homology (SHD)" evidence="3">
    <location>
        <begin position="185"/>
        <end position="215"/>
    </location>
</feature>
<feature type="region of interest" description="Disordered" evidence="2">
    <location>
        <begin position="417"/>
        <end position="437"/>
    </location>
</feature>
<evidence type="ECO:0000256" key="2">
    <source>
        <dbReference type="SAM" id="MobiDB-lite"/>
    </source>
</evidence>
<sequence length="1019" mass="112965">MNSNDSMSNRFPSGSAMGSMGTTGDVAYSGGPYNAARRPSPSSLPGSAHPSGSTDRSRPSASGSSFGRPPSSASSVGRSNDGRGFSSRPDSGRSQFRPDNEMALSRHYEELKSYLAQHLADQNGNTKPNKARDKLLRLSVTQFMELSTDVYDELLRREDERMGRVANVPKSLLPRQNFHPKRNQARQKLSTLPVERFRQLATDVFYELERRIPRFMGQDMERPSSVSSNPRGPPSRNGMRPPPGGPPAGYRGPPPVGGRPPMGAPPNGMPPPPNGPYQSFRPASPAPGGLPNSRPPTDGSDSSNFNRPLPKTFQSNTIVPNKSTMVEDDEEEEDAFELDKALPDIVSPFSETAAAGNAEDREKMAAQQAELVELREKLEELESSVLSKEHDLESMKIDLSEREQELQRLKETIPAHQQELERIKSSDHEREEDHNRERDEWYNLREELEQKHLDAQRLYHDLQQELDLHKRSKSQDEHDMRSQHDRELEGLRSQMGNSHGSMIEDLQAKLKDAHSQTSDLHAQLQIHQDERDELREGLEDAHAQTSNLHVQIQSHESENEQLRQELQDAHNRTSELHAQIQHHAAEKDTLREQLESVQQRPKSFSLSDYEHRIALLQDELTDQEKLTGQVREEATRYLREMRDLSRQTDHAIEQEERLASRVSQLERKNEEWRQRYAKVKAQSLRASTMGLGLQTAFDSGSLIRKEGLVSENGLVRDVDVTRFQLAIDELLKVARRPEVEPMLESVKHIAISVHAIESAVGTDGYPTPSPSPLGPGSPGNPTRVSGQESVGKLQARVKGTANSLITATKQHATSHGLSPVALLDAAASNLTASVVELIKAVGIRPSAKDELMSEIGDEDRYSNMHSHTPSIQESLGTKLQHDSIGSFYDDRLSSTDDDHDGLTLRLPTTQYHPQQNPQQNPPATPNLAPPYTHDQAGHEDERAETSTPTPLKPLAPLNLTLGLARSGTGKKTNGWFGGWGKKAGAEDEEVLGQGSVPVQVGGVGVVGSGEGEGEYDAYR</sequence>
<feature type="domain" description="GIT Spa2 homology (SHD)" evidence="3">
    <location>
        <begin position="131"/>
        <end position="161"/>
    </location>
</feature>
<feature type="compositionally biased region" description="Basic and acidic residues" evidence="2">
    <location>
        <begin position="935"/>
        <end position="944"/>
    </location>
</feature>
<dbReference type="Proteomes" id="UP001310890">
    <property type="component" value="Unassembled WGS sequence"/>
</dbReference>
<feature type="compositionally biased region" description="Polar residues" evidence="2">
    <location>
        <begin position="1"/>
        <end position="12"/>
    </location>
</feature>
<dbReference type="InterPro" id="IPR056439">
    <property type="entry name" value="VBS_C3G9"/>
</dbReference>
<feature type="compositionally biased region" description="Low complexity" evidence="2">
    <location>
        <begin position="59"/>
        <end position="75"/>
    </location>
</feature>
<organism evidence="4 5">
    <name type="scientific">Meristemomyces frigidus</name>
    <dbReference type="NCBI Taxonomy" id="1508187"/>
    <lineage>
        <taxon>Eukaryota</taxon>
        <taxon>Fungi</taxon>
        <taxon>Dikarya</taxon>
        <taxon>Ascomycota</taxon>
        <taxon>Pezizomycotina</taxon>
        <taxon>Dothideomycetes</taxon>
        <taxon>Dothideomycetidae</taxon>
        <taxon>Mycosphaerellales</taxon>
        <taxon>Teratosphaeriaceae</taxon>
        <taxon>Meristemomyces</taxon>
    </lineage>
</organism>
<reference evidence="4" key="1">
    <citation type="submission" date="2023-08" db="EMBL/GenBank/DDBJ databases">
        <title>Black Yeasts Isolated from many extreme environments.</title>
        <authorList>
            <person name="Coleine C."/>
            <person name="Stajich J.E."/>
            <person name="Selbmann L."/>
        </authorList>
    </citation>
    <scope>NUCLEOTIDE SEQUENCE</scope>
    <source>
        <strain evidence="4">CCFEE 5401</strain>
    </source>
</reference>
<feature type="compositionally biased region" description="Pro residues" evidence="2">
    <location>
        <begin position="240"/>
        <end position="275"/>
    </location>
</feature>
<dbReference type="Pfam" id="PF08518">
    <property type="entry name" value="GIT_SHD"/>
    <property type="match status" value="2"/>
</dbReference>
<protein>
    <recommendedName>
        <fullName evidence="3">GIT Spa2 homology (SHD) domain-containing protein</fullName>
    </recommendedName>
</protein>
<dbReference type="Pfam" id="PF23742">
    <property type="entry name" value="VBS_C3G9"/>
    <property type="match status" value="1"/>
</dbReference>
<feature type="compositionally biased region" description="Basic and acidic residues" evidence="2">
    <location>
        <begin position="583"/>
        <end position="594"/>
    </location>
</feature>
<feature type="region of interest" description="Disordered" evidence="2">
    <location>
        <begin position="216"/>
        <end position="344"/>
    </location>
</feature>
<feature type="coiled-coil region" evidence="1">
    <location>
        <begin position="655"/>
        <end position="682"/>
    </location>
</feature>
<evidence type="ECO:0000313" key="4">
    <source>
        <dbReference type="EMBL" id="KAK5107311.1"/>
    </source>
</evidence>
<feature type="region of interest" description="Disordered" evidence="2">
    <location>
        <begin position="761"/>
        <end position="792"/>
    </location>
</feature>
<keyword evidence="1" id="KW-0175">Coiled coil</keyword>
<feature type="compositionally biased region" description="Polar residues" evidence="2">
    <location>
        <begin position="299"/>
        <end position="324"/>
    </location>
</feature>
<dbReference type="SUPFAM" id="SSF90257">
    <property type="entry name" value="Myosin rod fragments"/>
    <property type="match status" value="1"/>
</dbReference>
<dbReference type="SMART" id="SM00555">
    <property type="entry name" value="GIT"/>
    <property type="match status" value="2"/>
</dbReference>
<evidence type="ECO:0000259" key="3">
    <source>
        <dbReference type="SMART" id="SM00555"/>
    </source>
</evidence>
<feature type="compositionally biased region" description="Polar residues" evidence="2">
    <location>
        <begin position="40"/>
        <end position="54"/>
    </location>
</feature>
<evidence type="ECO:0000256" key="1">
    <source>
        <dbReference type="SAM" id="Coils"/>
    </source>
</evidence>
<dbReference type="GO" id="GO:0005826">
    <property type="term" value="C:actomyosin contractile ring"/>
    <property type="evidence" value="ECO:0007669"/>
    <property type="project" value="TreeGrafter"/>
</dbReference>
<feature type="region of interest" description="Disordered" evidence="2">
    <location>
        <begin position="889"/>
        <end position="955"/>
    </location>
</feature>
<dbReference type="EMBL" id="JAVRRL010000128">
    <property type="protein sequence ID" value="KAK5107311.1"/>
    <property type="molecule type" value="Genomic_DNA"/>
</dbReference>
<comment type="caution">
    <text evidence="4">The sequence shown here is derived from an EMBL/GenBank/DDBJ whole genome shotgun (WGS) entry which is preliminary data.</text>
</comment>
<dbReference type="GO" id="GO:0005078">
    <property type="term" value="F:MAP-kinase scaffold activity"/>
    <property type="evidence" value="ECO:0007669"/>
    <property type="project" value="TreeGrafter"/>
</dbReference>
<dbReference type="AlphaFoldDB" id="A0AAN7T923"/>
<feature type="region of interest" description="Disordered" evidence="2">
    <location>
        <begin position="546"/>
        <end position="596"/>
    </location>
</feature>
<feature type="compositionally biased region" description="Acidic residues" evidence="2">
    <location>
        <begin position="326"/>
        <end position="336"/>
    </location>
</feature>
<name>A0AAN7T923_9PEZI</name>
<dbReference type="InterPro" id="IPR039892">
    <property type="entry name" value="Spa2/Sph1"/>
</dbReference>
<dbReference type="PANTHER" id="PTHR21601">
    <property type="entry name" value="SPA2 PROTEIN"/>
    <property type="match status" value="1"/>
</dbReference>
<feature type="region of interest" description="Disordered" evidence="2">
    <location>
        <begin position="1"/>
        <end position="98"/>
    </location>
</feature>
<dbReference type="GO" id="GO:1902716">
    <property type="term" value="C:cell cortex of growing cell tip"/>
    <property type="evidence" value="ECO:0007669"/>
    <property type="project" value="TreeGrafter"/>
</dbReference>
<feature type="compositionally biased region" description="Basic and acidic residues" evidence="2">
    <location>
        <begin position="555"/>
        <end position="575"/>
    </location>
</feature>
<proteinExistence type="predicted"/>